<comment type="caution">
    <text evidence="2">The sequence shown here is derived from an EMBL/GenBank/DDBJ whole genome shotgun (WGS) entry which is preliminary data.</text>
</comment>
<dbReference type="InterPro" id="IPR013762">
    <property type="entry name" value="Integrase-like_cat_sf"/>
</dbReference>
<dbReference type="SUPFAM" id="SSF56349">
    <property type="entry name" value="DNA breaking-rejoining enzymes"/>
    <property type="match status" value="1"/>
</dbReference>
<evidence type="ECO:0000313" key="3">
    <source>
        <dbReference type="Proteomes" id="UP001570071"/>
    </source>
</evidence>
<proteinExistence type="predicted"/>
<gene>
    <name evidence="2" type="ORF">AB6D66_17780</name>
</gene>
<keyword evidence="1" id="KW-0233">DNA recombination</keyword>
<protein>
    <recommendedName>
        <fullName evidence="4">Integrase</fullName>
    </recommendedName>
</protein>
<accession>A0ABV4N0U3</accession>
<dbReference type="Proteomes" id="UP001570071">
    <property type="component" value="Unassembled WGS sequence"/>
</dbReference>
<dbReference type="EMBL" id="JBFSSG010000048">
    <property type="protein sequence ID" value="MEZ8722929.1"/>
    <property type="molecule type" value="Genomic_DNA"/>
</dbReference>
<keyword evidence="3" id="KW-1185">Reference proteome</keyword>
<organism evidence="2 3">
    <name type="scientific">Vibrio pomeroyi</name>
    <dbReference type="NCBI Taxonomy" id="198832"/>
    <lineage>
        <taxon>Bacteria</taxon>
        <taxon>Pseudomonadati</taxon>
        <taxon>Pseudomonadota</taxon>
        <taxon>Gammaproteobacteria</taxon>
        <taxon>Vibrionales</taxon>
        <taxon>Vibrionaceae</taxon>
        <taxon>Vibrio</taxon>
    </lineage>
</organism>
<sequence length="738" mass="84909">MTNTLNINELRASNALVQLRGRIQETKDVAQIEFDALVADGRIRGSWDDSVWQYLGRSIYFRGSYDQEGITITSHTKIEDSVLIQGVWGDIYRLYTLHKIKSHKSSNSRVIPALLSRVIWLGSSLKFDEKSLLSLNQNSLDALIPELKTVYSKPRGVFERYKDSVSFIKNFVIKNKFCAVFVPKVNMPNPSLERIDPTTEASEEARKEKYVDDIGKYFGLVKQKFDSAKALKDEGGAPEYFECKDGYDEMRLLATPFMQGLGLRIGEVCRLHENCLGYDADRERYFLRTFFEKGQLAFAKTIPKIWERVIVDSYQRIIELTQPHRDFALKVEKLGSKAFLDELAFSNRSDSIYKALKDAGYSPDMHFFVSELNDYGKDHPSGFTYGGLRGKAYEYAVVGKVKAKLEGGQRPQRRKVYSKSILVQMCMEQWQQKHREVFNANDDVEPSAEIVSTAYTIEMPFSKFLFIAREDTFDAAKATHGIVPCPLTYRSYFRWINKDPNIRNRTIFQNYNICDENGDLVTLTPHQIRHWVTTALIRAGKNESAIDLWMGRTVGQTRHYDHRTPKERAEEMRKRYMSDNPPDDVLGRRVKRMRKNDVSLDEIEVALNHTMSAVHYTPWGTCNRDLDVSPCQKGMMCMRGNNGETCSHFGIDINDKEALVNIHNTKVHYENQLTVLLPNYDKLSEILNHQEPLDQHVQFCIDTVNGCLAAIKAYEATSKHKTEEIPIVRVYTPEDENE</sequence>
<name>A0ABV4N0U3_9VIBR</name>
<dbReference type="Gene3D" id="1.10.443.10">
    <property type="entry name" value="Intergrase catalytic core"/>
    <property type="match status" value="1"/>
</dbReference>
<evidence type="ECO:0000256" key="1">
    <source>
        <dbReference type="ARBA" id="ARBA00023172"/>
    </source>
</evidence>
<evidence type="ECO:0000313" key="2">
    <source>
        <dbReference type="EMBL" id="MEZ8722929.1"/>
    </source>
</evidence>
<dbReference type="RefSeq" id="WP_372124967.1">
    <property type="nucleotide sequence ID" value="NZ_JBFSSG010000048.1"/>
</dbReference>
<evidence type="ECO:0008006" key="4">
    <source>
        <dbReference type="Google" id="ProtNLM"/>
    </source>
</evidence>
<dbReference type="InterPro" id="IPR011010">
    <property type="entry name" value="DNA_brk_join_enz"/>
</dbReference>
<reference evidence="2 3" key="1">
    <citation type="journal article" date="2024" name="ISME J.">
        <title>Tailless and filamentous prophages are predominant in marine Vibrio.</title>
        <authorList>
            <person name="Steensen K."/>
            <person name="Seneca J."/>
            <person name="Bartlau N."/>
            <person name="Yu X.A."/>
            <person name="Hussain F.A."/>
            <person name="Polz M.F."/>
        </authorList>
    </citation>
    <scope>NUCLEOTIDE SEQUENCE [LARGE SCALE GENOMIC DNA]</scope>
    <source>
        <strain evidence="2 3">10N.239.312.F12</strain>
    </source>
</reference>